<feature type="compositionally biased region" description="Basic residues" evidence="1">
    <location>
        <begin position="1"/>
        <end position="11"/>
    </location>
</feature>
<dbReference type="Pfam" id="PF07452">
    <property type="entry name" value="CHRD"/>
    <property type="match status" value="1"/>
</dbReference>
<sequence>MRSARGSRRSKHGEGEGAGTTTPLASFHRYSSGTKAPAMTITTKSALLFAAAIGLPLGGCATIAGTVGQTYNTALVGAQEVPGPGDANATGTAKVTADATTNQVCVDLTTQGLAPTAAHIHQGARGIAGPVVLPLETPLDGRSSKCYGVDKQLAAGIIANPAAYYVNVHDAAHPKGAIRGQIGG</sequence>
<feature type="region of interest" description="Disordered" evidence="1">
    <location>
        <begin position="1"/>
        <end position="29"/>
    </location>
</feature>
<comment type="caution">
    <text evidence="3">The sequence shown here is derived from an EMBL/GenBank/DDBJ whole genome shotgun (WGS) entry which is preliminary data.</text>
</comment>
<feature type="compositionally biased region" description="Polar residues" evidence="1">
    <location>
        <begin position="19"/>
        <end position="29"/>
    </location>
</feature>
<reference evidence="3 4" key="1">
    <citation type="journal article" date="2019" name="Environ. Microbiol.">
        <title>Species interactions and distinct microbial communities in high Arctic permafrost affected cryosols are associated with the CH4 and CO2 gas fluxes.</title>
        <authorList>
            <person name="Altshuler I."/>
            <person name="Hamel J."/>
            <person name="Turney S."/>
            <person name="Magnuson E."/>
            <person name="Levesque R."/>
            <person name="Greer C."/>
            <person name="Whyte L.G."/>
        </authorList>
    </citation>
    <scope>NUCLEOTIDE SEQUENCE [LARGE SCALE GENOMIC DNA]</scope>
    <source>
        <strain evidence="3 4">S5.1</strain>
    </source>
</reference>
<dbReference type="SMART" id="SM00754">
    <property type="entry name" value="CHRD"/>
    <property type="match status" value="1"/>
</dbReference>
<dbReference type="Proteomes" id="UP000318413">
    <property type="component" value="Unassembled WGS sequence"/>
</dbReference>
<organism evidence="3 4">
    <name type="scientific">Sphingomonas oligophenolica</name>
    <dbReference type="NCBI Taxonomy" id="301154"/>
    <lineage>
        <taxon>Bacteria</taxon>
        <taxon>Pseudomonadati</taxon>
        <taxon>Pseudomonadota</taxon>
        <taxon>Alphaproteobacteria</taxon>
        <taxon>Sphingomonadales</taxon>
        <taxon>Sphingomonadaceae</taxon>
        <taxon>Sphingomonas</taxon>
    </lineage>
</organism>
<keyword evidence="4" id="KW-1185">Reference proteome</keyword>
<protein>
    <submittedName>
        <fullName evidence="3">CHRD domain-containing protein</fullName>
    </submittedName>
</protein>
<feature type="domain" description="CHRD" evidence="2">
    <location>
        <begin position="69"/>
        <end position="184"/>
    </location>
</feature>
<dbReference type="OrthoDB" id="571052at2"/>
<dbReference type="InterPro" id="IPR010895">
    <property type="entry name" value="CHRD"/>
</dbReference>
<dbReference type="EMBL" id="RCZK01000001">
    <property type="protein sequence ID" value="TPG15262.1"/>
    <property type="molecule type" value="Genomic_DNA"/>
</dbReference>
<gene>
    <name evidence="3" type="ORF">EAH84_00040</name>
</gene>
<evidence type="ECO:0000256" key="1">
    <source>
        <dbReference type="SAM" id="MobiDB-lite"/>
    </source>
</evidence>
<name>A0A502CRA4_9SPHN</name>
<evidence type="ECO:0000313" key="3">
    <source>
        <dbReference type="EMBL" id="TPG15262.1"/>
    </source>
</evidence>
<evidence type="ECO:0000313" key="4">
    <source>
        <dbReference type="Proteomes" id="UP000318413"/>
    </source>
</evidence>
<dbReference type="AlphaFoldDB" id="A0A502CRA4"/>
<proteinExistence type="predicted"/>
<evidence type="ECO:0000259" key="2">
    <source>
        <dbReference type="SMART" id="SM00754"/>
    </source>
</evidence>
<accession>A0A502CRA4</accession>